<dbReference type="Pfam" id="PF13360">
    <property type="entry name" value="PQQ_2"/>
    <property type="match status" value="2"/>
</dbReference>
<evidence type="ECO:0000259" key="2">
    <source>
        <dbReference type="Pfam" id="PF13360"/>
    </source>
</evidence>
<feature type="compositionally biased region" description="Basic and acidic residues" evidence="1">
    <location>
        <begin position="256"/>
        <end position="267"/>
    </location>
</feature>
<feature type="compositionally biased region" description="Polar residues" evidence="1">
    <location>
        <begin position="415"/>
        <end position="426"/>
    </location>
</feature>
<comment type="caution">
    <text evidence="3">The sequence shown here is derived from an EMBL/GenBank/DDBJ whole genome shotgun (WGS) entry which is preliminary data.</text>
</comment>
<dbReference type="AlphaFoldDB" id="A0A7Y2E7Q9"/>
<dbReference type="PANTHER" id="PTHR34512:SF30">
    <property type="entry name" value="OUTER MEMBRANE PROTEIN ASSEMBLY FACTOR BAMB"/>
    <property type="match status" value="1"/>
</dbReference>
<feature type="compositionally biased region" description="Basic and acidic residues" evidence="1">
    <location>
        <begin position="206"/>
        <end position="216"/>
    </location>
</feature>
<evidence type="ECO:0000313" key="4">
    <source>
        <dbReference type="Proteomes" id="UP000547674"/>
    </source>
</evidence>
<evidence type="ECO:0000256" key="1">
    <source>
        <dbReference type="SAM" id="MobiDB-lite"/>
    </source>
</evidence>
<sequence length="743" mass="78875">MPLQPRFHTVRPDKNSSWFSFFELTGLAERPAHFLVVGPTGDRTREKIEGALAAGQAAVRFLKETPKSAPSETLLQGVEQLLDEASKEHPLEFGCGMVEGDQVRILTRGRVRLVSVAPKLGRFLTADEATLYAIDSQIRYFFGRLPEAVEDRIQEPGFAGRLETEGGGDGGLVLSFALVESIKEVAKSWRPNRPTTVAPPVPVSIEKARSETKGELTVEQLEIPTPTSEPSADSVTSFLKESLSEAVGEDQAEDQASTKESGEKEDATVTDSGTEAVEPPVAEKPPAPEVISKPEVPATPERESAPEPEVDRPRIVHPPEQKPAQVDPSEGALPEEALPEEGPLPESVTIADEVDSKEPQSKSFAPEETRGLGFWSALVTFGLTVSLLAVYLIWLRPGGSEEPQAEDVADPDPVATSQDGPSMGWSQKFESAVTSSPTLAGSSIVFGCRDGKVYALTPEAGERVWAFASNQGFGSSPVATDSLVIIGGYDGLIYGLNIETGKEAWSVPTKGRIVASPATEGDLVFLGSYDNNLYAVTTDSGELRWQKDLGAVLWASPTVSEGTVFVAGLDGVVTALAAPTGNILWQVDVGGEIYASPVVGGRKVFVGAEDKNLYAFDVDSGELLWQVLAPAPINGTPTFDEGRVFVGAEDGTLLAIDASLGKTIWSAPGDGAIKSRPAVQGNEVWITSYEGAVRGYEKSTGTLLGTLDVGTPAFSSPLLAHGHAYFGGMDGRFFAIKLSGNAP</sequence>
<feature type="domain" description="Pyrrolo-quinoline quinone repeat" evidence="2">
    <location>
        <begin position="531"/>
        <end position="632"/>
    </location>
</feature>
<dbReference type="InterPro" id="IPR015943">
    <property type="entry name" value="WD40/YVTN_repeat-like_dom_sf"/>
</dbReference>
<dbReference type="SUPFAM" id="SSF50998">
    <property type="entry name" value="Quinoprotein alcohol dehydrogenase-like"/>
    <property type="match status" value="2"/>
</dbReference>
<gene>
    <name evidence="3" type="ORF">HKN21_05630</name>
</gene>
<name>A0A7Y2E7Q9_UNCEI</name>
<dbReference type="PANTHER" id="PTHR34512">
    <property type="entry name" value="CELL SURFACE PROTEIN"/>
    <property type="match status" value="1"/>
</dbReference>
<feature type="compositionally biased region" description="Basic and acidic residues" evidence="1">
    <location>
        <begin position="300"/>
        <end position="320"/>
    </location>
</feature>
<dbReference type="Gene3D" id="2.40.10.480">
    <property type="match status" value="2"/>
</dbReference>
<protein>
    <submittedName>
        <fullName evidence="3">PQQ-binding-like beta-propeller repeat protein</fullName>
    </submittedName>
</protein>
<organism evidence="3 4">
    <name type="scientific">Eiseniibacteriota bacterium</name>
    <dbReference type="NCBI Taxonomy" id="2212470"/>
    <lineage>
        <taxon>Bacteria</taxon>
        <taxon>Candidatus Eiseniibacteriota</taxon>
    </lineage>
</organism>
<dbReference type="InterPro" id="IPR018391">
    <property type="entry name" value="PQQ_b-propeller_rpt"/>
</dbReference>
<reference evidence="3 4" key="1">
    <citation type="submission" date="2020-03" db="EMBL/GenBank/DDBJ databases">
        <title>Metabolic flexibility allows generalist bacteria to become dominant in a frequently disturbed ecosystem.</title>
        <authorList>
            <person name="Chen Y.-J."/>
            <person name="Leung P.M."/>
            <person name="Bay S.K."/>
            <person name="Hugenholtz P."/>
            <person name="Kessler A.J."/>
            <person name="Shelley G."/>
            <person name="Waite D.W."/>
            <person name="Cook P.L."/>
            <person name="Greening C."/>
        </authorList>
    </citation>
    <scope>NUCLEOTIDE SEQUENCE [LARGE SCALE GENOMIC DNA]</scope>
    <source>
        <strain evidence="3">SS_bin_28</strain>
    </source>
</reference>
<dbReference type="Gene3D" id="2.130.10.10">
    <property type="entry name" value="YVTN repeat-like/Quinoprotein amine dehydrogenase"/>
    <property type="match status" value="1"/>
</dbReference>
<feature type="domain" description="Pyrrolo-quinoline quinone repeat" evidence="2">
    <location>
        <begin position="634"/>
        <end position="738"/>
    </location>
</feature>
<feature type="compositionally biased region" description="Polar residues" evidence="1">
    <location>
        <begin position="225"/>
        <end position="239"/>
    </location>
</feature>
<dbReference type="InterPro" id="IPR011047">
    <property type="entry name" value="Quinoprotein_ADH-like_sf"/>
</dbReference>
<dbReference type="SMART" id="SM00564">
    <property type="entry name" value="PQQ"/>
    <property type="match status" value="7"/>
</dbReference>
<dbReference type="EMBL" id="JABDJR010000214">
    <property type="protein sequence ID" value="NNF06220.1"/>
    <property type="molecule type" value="Genomic_DNA"/>
</dbReference>
<dbReference type="InterPro" id="IPR002372">
    <property type="entry name" value="PQQ_rpt_dom"/>
</dbReference>
<feature type="region of interest" description="Disordered" evidence="1">
    <location>
        <begin position="401"/>
        <end position="426"/>
    </location>
</feature>
<proteinExistence type="predicted"/>
<feature type="compositionally biased region" description="Low complexity" evidence="1">
    <location>
        <begin position="328"/>
        <end position="345"/>
    </location>
</feature>
<evidence type="ECO:0000313" key="3">
    <source>
        <dbReference type="EMBL" id="NNF06220.1"/>
    </source>
</evidence>
<accession>A0A7Y2E7Q9</accession>
<dbReference type="Proteomes" id="UP000547674">
    <property type="component" value="Unassembled WGS sequence"/>
</dbReference>
<feature type="region of interest" description="Disordered" evidence="1">
    <location>
        <begin position="191"/>
        <end position="345"/>
    </location>
</feature>